<keyword evidence="9" id="KW-0676">Redox-active center</keyword>
<evidence type="ECO:0000313" key="16">
    <source>
        <dbReference type="EMBL" id="CAB4813157.1"/>
    </source>
</evidence>
<dbReference type="InterPro" id="IPR012999">
    <property type="entry name" value="Pyr_OxRdtase_I_AS"/>
</dbReference>
<dbReference type="PROSITE" id="PS00076">
    <property type="entry name" value="PYRIDINE_REDOX_1"/>
    <property type="match status" value="1"/>
</dbReference>
<protein>
    <recommendedName>
        <fullName evidence="3">dihydrolipoyl dehydrogenase</fullName>
        <ecNumber evidence="3">1.8.1.4</ecNumber>
    </recommendedName>
</protein>
<comment type="similarity">
    <text evidence="2">Belongs to the class-I pyridine nucleotide-disulfide oxidoreductase family.</text>
</comment>
<dbReference type="EMBL" id="CAEZYC010000053">
    <property type="protein sequence ID" value="CAB4712117.1"/>
    <property type="molecule type" value="Genomic_DNA"/>
</dbReference>
<reference evidence="13" key="1">
    <citation type="submission" date="2020-05" db="EMBL/GenBank/DDBJ databases">
        <authorList>
            <person name="Chiriac C."/>
            <person name="Salcher M."/>
            <person name="Ghai R."/>
            <person name="Kavagutti S V."/>
        </authorList>
    </citation>
    <scope>NUCLEOTIDE SEQUENCE</scope>
</reference>
<evidence type="ECO:0000256" key="7">
    <source>
        <dbReference type="ARBA" id="ARBA00023027"/>
    </source>
</evidence>
<dbReference type="NCBIfam" id="TIGR01350">
    <property type="entry name" value="lipoamide_DH"/>
    <property type="match status" value="1"/>
</dbReference>
<organism evidence="13">
    <name type="scientific">freshwater metagenome</name>
    <dbReference type="NCBI Taxonomy" id="449393"/>
    <lineage>
        <taxon>unclassified sequences</taxon>
        <taxon>metagenomes</taxon>
        <taxon>ecological metagenomes</taxon>
    </lineage>
</organism>
<dbReference type="EMBL" id="CAESAI010000003">
    <property type="protein sequence ID" value="CAB4331566.1"/>
    <property type="molecule type" value="Genomic_DNA"/>
</dbReference>
<dbReference type="EC" id="1.8.1.4" evidence="3"/>
<dbReference type="SUPFAM" id="SSF55424">
    <property type="entry name" value="FAD/NAD-linked reductases, dimerisation (C-terminal) domain"/>
    <property type="match status" value="1"/>
</dbReference>
<evidence type="ECO:0000313" key="13">
    <source>
        <dbReference type="EMBL" id="CAB4331566.1"/>
    </source>
</evidence>
<dbReference type="InterPro" id="IPR050151">
    <property type="entry name" value="Class-I_Pyr_Nuc-Dis_Oxidored"/>
</dbReference>
<evidence type="ECO:0000256" key="8">
    <source>
        <dbReference type="ARBA" id="ARBA00023157"/>
    </source>
</evidence>
<gene>
    <name evidence="15" type="ORF">UFOPK2648_00949</name>
    <name evidence="16" type="ORF">UFOPK3037_01458</name>
    <name evidence="17" type="ORF">UFOPK3278_00610</name>
    <name evidence="13" type="ORF">UFOPK3406_00233</name>
    <name evidence="14" type="ORF">UFOPK3925_00505</name>
    <name evidence="18" type="ORF">UFOPK4097_00504</name>
    <name evidence="19" type="ORF">UFOPK4301_00174</name>
</gene>
<proteinExistence type="inferred from homology"/>
<dbReference type="EMBL" id="CAFBQG010000012">
    <property type="protein sequence ID" value="CAB5044741.1"/>
    <property type="molecule type" value="Genomic_DNA"/>
</dbReference>
<dbReference type="EMBL" id="CAFAAO010000025">
    <property type="protein sequence ID" value="CAB4813157.1"/>
    <property type="molecule type" value="Genomic_DNA"/>
</dbReference>
<dbReference type="FunFam" id="3.30.390.30:FF:000001">
    <property type="entry name" value="Dihydrolipoyl dehydrogenase"/>
    <property type="match status" value="1"/>
</dbReference>
<dbReference type="GO" id="GO:0004148">
    <property type="term" value="F:dihydrolipoyl dehydrogenase (NADH) activity"/>
    <property type="evidence" value="ECO:0007669"/>
    <property type="project" value="UniProtKB-EC"/>
</dbReference>
<keyword evidence="5" id="KW-0274">FAD</keyword>
<dbReference type="GO" id="GO:0050660">
    <property type="term" value="F:flavin adenine dinucleotide binding"/>
    <property type="evidence" value="ECO:0007669"/>
    <property type="project" value="InterPro"/>
</dbReference>
<comment type="catalytic activity">
    <reaction evidence="10">
        <text>N(6)-[(R)-dihydrolipoyl]-L-lysyl-[protein] + NAD(+) = N(6)-[(R)-lipoyl]-L-lysyl-[protein] + NADH + H(+)</text>
        <dbReference type="Rhea" id="RHEA:15045"/>
        <dbReference type="Rhea" id="RHEA-COMP:10474"/>
        <dbReference type="Rhea" id="RHEA-COMP:10475"/>
        <dbReference type="ChEBI" id="CHEBI:15378"/>
        <dbReference type="ChEBI" id="CHEBI:57540"/>
        <dbReference type="ChEBI" id="CHEBI:57945"/>
        <dbReference type="ChEBI" id="CHEBI:83099"/>
        <dbReference type="ChEBI" id="CHEBI:83100"/>
        <dbReference type="EC" id="1.8.1.4"/>
    </reaction>
</comment>
<dbReference type="PIRSF" id="PIRSF000350">
    <property type="entry name" value="Mercury_reductase_MerA"/>
    <property type="match status" value="1"/>
</dbReference>
<dbReference type="Pfam" id="PF02852">
    <property type="entry name" value="Pyr_redox_dim"/>
    <property type="match status" value="1"/>
</dbReference>
<dbReference type="InterPro" id="IPR006258">
    <property type="entry name" value="Lipoamide_DH"/>
</dbReference>
<dbReference type="InterPro" id="IPR036188">
    <property type="entry name" value="FAD/NAD-bd_sf"/>
</dbReference>
<dbReference type="InterPro" id="IPR023753">
    <property type="entry name" value="FAD/NAD-binding_dom"/>
</dbReference>
<evidence type="ECO:0000256" key="5">
    <source>
        <dbReference type="ARBA" id="ARBA00022827"/>
    </source>
</evidence>
<keyword evidence="4" id="KW-0285">Flavoprotein</keyword>
<evidence type="ECO:0000256" key="1">
    <source>
        <dbReference type="ARBA" id="ARBA00001974"/>
    </source>
</evidence>
<evidence type="ECO:0000256" key="6">
    <source>
        <dbReference type="ARBA" id="ARBA00023002"/>
    </source>
</evidence>
<evidence type="ECO:0000313" key="15">
    <source>
        <dbReference type="EMBL" id="CAB4712117.1"/>
    </source>
</evidence>
<feature type="domain" description="FAD/NAD(P)-binding" evidence="12">
    <location>
        <begin position="11"/>
        <end position="330"/>
    </location>
</feature>
<evidence type="ECO:0000259" key="12">
    <source>
        <dbReference type="Pfam" id="PF07992"/>
    </source>
</evidence>
<name>A0A6J5YPK1_9ZZZZ</name>
<dbReference type="InterPro" id="IPR004099">
    <property type="entry name" value="Pyr_nucl-diS_OxRdtase_dimer"/>
</dbReference>
<dbReference type="SUPFAM" id="SSF51905">
    <property type="entry name" value="FAD/NAD(P)-binding domain"/>
    <property type="match status" value="1"/>
</dbReference>
<evidence type="ECO:0000256" key="9">
    <source>
        <dbReference type="ARBA" id="ARBA00023284"/>
    </source>
</evidence>
<evidence type="ECO:0000259" key="11">
    <source>
        <dbReference type="Pfam" id="PF02852"/>
    </source>
</evidence>
<dbReference type="PRINTS" id="PR00368">
    <property type="entry name" value="FADPNR"/>
</dbReference>
<dbReference type="PANTHER" id="PTHR22912">
    <property type="entry name" value="DISULFIDE OXIDOREDUCTASE"/>
    <property type="match status" value="1"/>
</dbReference>
<dbReference type="EMBL" id="CAFBPK010000005">
    <property type="protein sequence ID" value="CAB5014170.1"/>
    <property type="molecule type" value="Genomic_DNA"/>
</dbReference>
<keyword evidence="6" id="KW-0560">Oxidoreductase</keyword>
<evidence type="ECO:0000256" key="2">
    <source>
        <dbReference type="ARBA" id="ARBA00007532"/>
    </source>
</evidence>
<keyword evidence="8" id="KW-1015">Disulfide bond</keyword>
<dbReference type="Gene3D" id="3.50.50.60">
    <property type="entry name" value="FAD/NAD(P)-binding domain"/>
    <property type="match status" value="2"/>
</dbReference>
<evidence type="ECO:0000313" key="19">
    <source>
        <dbReference type="EMBL" id="CAB5044741.1"/>
    </source>
</evidence>
<dbReference type="InterPro" id="IPR001100">
    <property type="entry name" value="Pyr_nuc-diS_OxRdtase"/>
</dbReference>
<feature type="domain" description="Pyridine nucleotide-disulphide oxidoreductase dimerisation" evidence="11">
    <location>
        <begin position="349"/>
        <end position="457"/>
    </location>
</feature>
<evidence type="ECO:0000313" key="14">
    <source>
        <dbReference type="EMBL" id="CAB4334604.1"/>
    </source>
</evidence>
<dbReference type="AlphaFoldDB" id="A0A6J5YPK1"/>
<dbReference type="EMBL" id="CAESAD010000001">
    <property type="protein sequence ID" value="CAB4334604.1"/>
    <property type="molecule type" value="Genomic_DNA"/>
</dbReference>
<comment type="cofactor">
    <cofactor evidence="1">
        <name>FAD</name>
        <dbReference type="ChEBI" id="CHEBI:57692"/>
    </cofactor>
</comment>
<dbReference type="Gene3D" id="3.30.390.30">
    <property type="match status" value="1"/>
</dbReference>
<sequence>MVVGEMPSSVDLLIIGGGPGGYVAAIAAAQLGREVVLVDTQGEAGLGGVCVNVGCIPSKALIGLAHATHDVSGWSQRGLKVSAAPTVDMKDFQIWKSEVVGGLNSGVRQLLKTAGVEVLQGFFRFTRKDQGVLEFGDAPPTHIQFKNCIIATGSRPTTIPALPRDGKRILDSSDVLALDVLPKSIAVVGGGYIGVELGTALAQLGSKVTLVEAADRLLPALPSTLVAPVVKRLGELGVDVRVKTMVTSDDGKALKVTNDGVESTIEVDYVVVAIGRTPNTDDIGLEVLGVKPNARGILEVGPDLLVTPKIAAIGDITPGPALAHKASAEAHVAAEVLSGHAARFDPTAIPAVIFSDPEIAITGFTVEEAKAAGYEAQAAMFPMAASGRAYTLGEKAGFAQLVHTPDGVVLGAQIVGPHASEYIAEITLAIEMGANLQDLADTIHPHPSMSEVLPEAARVGLGFPIHVPPKRQRNT</sequence>
<evidence type="ECO:0000256" key="4">
    <source>
        <dbReference type="ARBA" id="ARBA00022630"/>
    </source>
</evidence>
<dbReference type="InterPro" id="IPR016156">
    <property type="entry name" value="FAD/NAD-linked_Rdtase_dimer_sf"/>
</dbReference>
<evidence type="ECO:0000256" key="10">
    <source>
        <dbReference type="ARBA" id="ARBA00049187"/>
    </source>
</evidence>
<dbReference type="Pfam" id="PF07992">
    <property type="entry name" value="Pyr_redox_2"/>
    <property type="match status" value="1"/>
</dbReference>
<evidence type="ECO:0000256" key="3">
    <source>
        <dbReference type="ARBA" id="ARBA00012608"/>
    </source>
</evidence>
<evidence type="ECO:0000313" key="17">
    <source>
        <dbReference type="EMBL" id="CAB4847553.1"/>
    </source>
</evidence>
<dbReference type="GO" id="GO:0006103">
    <property type="term" value="P:2-oxoglutarate metabolic process"/>
    <property type="evidence" value="ECO:0007669"/>
    <property type="project" value="TreeGrafter"/>
</dbReference>
<keyword evidence="7" id="KW-0520">NAD</keyword>
<accession>A0A6J5YPK1</accession>
<evidence type="ECO:0000313" key="18">
    <source>
        <dbReference type="EMBL" id="CAB5014170.1"/>
    </source>
</evidence>
<dbReference type="PRINTS" id="PR00411">
    <property type="entry name" value="PNDRDTASEI"/>
</dbReference>
<dbReference type="EMBL" id="CAFBIX010000018">
    <property type="protein sequence ID" value="CAB4847553.1"/>
    <property type="molecule type" value="Genomic_DNA"/>
</dbReference>
<dbReference type="PANTHER" id="PTHR22912:SF160">
    <property type="entry name" value="DIHYDROLIPOYL DEHYDROGENASE"/>
    <property type="match status" value="1"/>
</dbReference>